<feature type="non-terminal residue" evidence="1">
    <location>
        <position position="1"/>
    </location>
</feature>
<keyword evidence="2" id="KW-1185">Reference proteome</keyword>
<reference evidence="1 2" key="1">
    <citation type="journal article" date="2018" name="PLoS ONE">
        <title>The draft genome of Kipferlia bialata reveals reductive genome evolution in fornicate parasites.</title>
        <authorList>
            <person name="Tanifuji G."/>
            <person name="Takabayashi S."/>
            <person name="Kume K."/>
            <person name="Takagi M."/>
            <person name="Nakayama T."/>
            <person name="Kamikawa R."/>
            <person name="Inagaki Y."/>
            <person name="Hashimoto T."/>
        </authorList>
    </citation>
    <scope>NUCLEOTIDE SEQUENCE [LARGE SCALE GENOMIC DNA]</scope>
    <source>
        <strain evidence="1">NY0173</strain>
    </source>
</reference>
<dbReference type="Proteomes" id="UP000265618">
    <property type="component" value="Unassembled WGS sequence"/>
</dbReference>
<proteinExistence type="predicted"/>
<dbReference type="EMBL" id="BDIP01007285">
    <property type="protein sequence ID" value="GIQ91184.1"/>
    <property type="molecule type" value="Genomic_DNA"/>
</dbReference>
<dbReference type="AlphaFoldDB" id="A0A9K3GPH0"/>
<name>A0A9K3GPH0_9EUKA</name>
<gene>
    <name evidence="1" type="ORF">KIPB_014323</name>
</gene>
<evidence type="ECO:0000313" key="1">
    <source>
        <dbReference type="EMBL" id="GIQ91184.1"/>
    </source>
</evidence>
<protein>
    <submittedName>
        <fullName evidence="1">Uncharacterized protein</fullName>
    </submittedName>
</protein>
<accession>A0A9K3GPH0</accession>
<sequence length="105" mass="11680">MLSNQASASAEDVKLSMAFQRKQRKQLQSTSVDQVKALADPLAPVPNKVATFRHLRDNFEYLPIPLINEGILVVSDLCGTNVDYFDRNPLLALSLLSSVFSYLEP</sequence>
<organism evidence="1 2">
    <name type="scientific">Kipferlia bialata</name>
    <dbReference type="NCBI Taxonomy" id="797122"/>
    <lineage>
        <taxon>Eukaryota</taxon>
        <taxon>Metamonada</taxon>
        <taxon>Carpediemonas-like organisms</taxon>
        <taxon>Kipferlia</taxon>
    </lineage>
</organism>
<evidence type="ECO:0000313" key="2">
    <source>
        <dbReference type="Proteomes" id="UP000265618"/>
    </source>
</evidence>
<comment type="caution">
    <text evidence="1">The sequence shown here is derived from an EMBL/GenBank/DDBJ whole genome shotgun (WGS) entry which is preliminary data.</text>
</comment>